<feature type="transmembrane region" description="Helical" evidence="1">
    <location>
        <begin position="127"/>
        <end position="146"/>
    </location>
</feature>
<organism evidence="2 3">
    <name type="scientific">Allacma fusca</name>
    <dbReference type="NCBI Taxonomy" id="39272"/>
    <lineage>
        <taxon>Eukaryota</taxon>
        <taxon>Metazoa</taxon>
        <taxon>Ecdysozoa</taxon>
        <taxon>Arthropoda</taxon>
        <taxon>Hexapoda</taxon>
        <taxon>Collembola</taxon>
        <taxon>Symphypleona</taxon>
        <taxon>Sminthuridae</taxon>
        <taxon>Allacma</taxon>
    </lineage>
</organism>
<keyword evidence="1" id="KW-0812">Transmembrane</keyword>
<accession>A0A8J2KHA5</accession>
<name>A0A8J2KHA5_9HEXA</name>
<proteinExistence type="predicted"/>
<protein>
    <submittedName>
        <fullName evidence="2">Uncharacterized protein</fullName>
    </submittedName>
</protein>
<keyword evidence="3" id="KW-1185">Reference proteome</keyword>
<dbReference type="AlphaFoldDB" id="A0A8J2KHA5"/>
<evidence type="ECO:0000313" key="3">
    <source>
        <dbReference type="Proteomes" id="UP000708208"/>
    </source>
</evidence>
<keyword evidence="1" id="KW-0472">Membrane</keyword>
<dbReference type="Proteomes" id="UP000708208">
    <property type="component" value="Unassembled WGS sequence"/>
</dbReference>
<feature type="transmembrane region" description="Helical" evidence="1">
    <location>
        <begin position="153"/>
        <end position="172"/>
    </location>
</feature>
<evidence type="ECO:0000256" key="1">
    <source>
        <dbReference type="SAM" id="Phobius"/>
    </source>
</evidence>
<sequence length="405" mass="46740">MIDRMLARDMMTPWHIQKPTIKIGISLSKYLNFTLRLQGQQNYKPFPTYCDCDISTQNVLIAISRHMKPFIIQSYAVRVLYNEAIKNPDVFYSLTYPFDLYSWLGVIISLVTLSVIYHFAALPMRENGWICSTLVIVSSSFIFSQVNLKKVKGITRVFVLITFCFVIIVNFYDSALKSLTIVPTFKDADLTFQDLRDRGFQFVVHSSLGYLLRYFLKAYSDQAKQSYTWGNHKVLVDNMMVFNDTIFAEMFMDPRYSQIEVEEDYPVDKILLKRYFRRNFFMAKDHFFISPKCIILKMLNLDKAVDAFENLQSAGIIQYWKNLEQEILGNIRKSSVTAAFKYGLAKGVIAEPEVISETELQGVKLDDSVIQAAFRLCIFGFALSLFTLVVCEFGKKFLPLSKCGV</sequence>
<dbReference type="EMBL" id="CAJVCH010128159">
    <property type="protein sequence ID" value="CAG7725891.1"/>
    <property type="molecule type" value="Genomic_DNA"/>
</dbReference>
<reference evidence="2" key="1">
    <citation type="submission" date="2021-06" db="EMBL/GenBank/DDBJ databases">
        <authorList>
            <person name="Hodson N. C."/>
            <person name="Mongue J. A."/>
            <person name="Jaron S. K."/>
        </authorList>
    </citation>
    <scope>NUCLEOTIDE SEQUENCE</scope>
</reference>
<feature type="transmembrane region" description="Helical" evidence="1">
    <location>
        <begin position="372"/>
        <end position="391"/>
    </location>
</feature>
<gene>
    <name evidence="2" type="ORF">AFUS01_LOCUS14830</name>
</gene>
<comment type="caution">
    <text evidence="2">The sequence shown here is derived from an EMBL/GenBank/DDBJ whole genome shotgun (WGS) entry which is preliminary data.</text>
</comment>
<evidence type="ECO:0000313" key="2">
    <source>
        <dbReference type="EMBL" id="CAG7725891.1"/>
    </source>
</evidence>
<keyword evidence="1" id="KW-1133">Transmembrane helix</keyword>
<feature type="transmembrane region" description="Helical" evidence="1">
    <location>
        <begin position="100"/>
        <end position="121"/>
    </location>
</feature>